<reference evidence="6" key="1">
    <citation type="submission" date="2016-11" db="UniProtKB">
        <authorList>
            <consortium name="WormBaseParasite"/>
        </authorList>
    </citation>
    <scope>IDENTIFICATION</scope>
</reference>
<dbReference type="Proteomes" id="UP000095284">
    <property type="component" value="Unplaced"/>
</dbReference>
<keyword evidence="5" id="KW-1185">Reference proteome</keyword>
<evidence type="ECO:0000313" key="5">
    <source>
        <dbReference type="Proteomes" id="UP000659654"/>
    </source>
</evidence>
<dbReference type="Proteomes" id="UP000659654">
    <property type="component" value="Unassembled WGS sequence"/>
</dbReference>
<evidence type="ECO:0000313" key="3">
    <source>
        <dbReference type="EMBL" id="CAG9118547.1"/>
    </source>
</evidence>
<protein>
    <submittedName>
        <fullName evidence="2">(pine wood nematode) hypothetical protein</fullName>
    </submittedName>
</protein>
<dbReference type="EMBL" id="CAJFCV020000004">
    <property type="protein sequence ID" value="CAG9118547.1"/>
    <property type="molecule type" value="Genomic_DNA"/>
</dbReference>
<evidence type="ECO:0000313" key="4">
    <source>
        <dbReference type="Proteomes" id="UP000095284"/>
    </source>
</evidence>
<gene>
    <name evidence="2" type="ORF">BXYJ_LOCUS10274</name>
</gene>
<dbReference type="SMR" id="A0A1I7RMJ2"/>
<feature type="chain" id="PRO_5036308610" evidence="1">
    <location>
        <begin position="19"/>
        <end position="343"/>
    </location>
</feature>
<accession>A0A1I7RMJ2</accession>
<keyword evidence="1" id="KW-0732">Signal</keyword>
<sequence>MMKLALAILAVLAASVQAAKYYDDSAKAALTIGTEESKSLDFKFQADHSDIFVFGPACEKADSCAKEAHATFDPVKNNGTVGSQDLHFNGVVVDEYSGITVQLDKAVSTHKILVATKPIDPKKTVSFDSDAYFGLRIHRDDTAFSSLVDGQEEGKKFLLIIPKDPKNSKSEGQVVVGADDNKACAEFSLQDTQVFSNQSSWAVQINITYSGKSGLVNVAPAFTEKLLINDRIKAEIFGSGELSADEYKNATDLVIKHGKVEIKIPKEQLFVEKDKKYVLNADPTGTHDDFQLGLNNNVLKNYCIKLVKETEKYTIGLSDRKNSVGLVSASLGLLMGMLAVVRL</sequence>
<organism evidence="4 6">
    <name type="scientific">Bursaphelenchus xylophilus</name>
    <name type="common">Pinewood nematode worm</name>
    <name type="synonym">Aphelenchoides xylophilus</name>
    <dbReference type="NCBI Taxonomy" id="6326"/>
    <lineage>
        <taxon>Eukaryota</taxon>
        <taxon>Metazoa</taxon>
        <taxon>Ecdysozoa</taxon>
        <taxon>Nematoda</taxon>
        <taxon>Chromadorea</taxon>
        <taxon>Rhabditida</taxon>
        <taxon>Tylenchina</taxon>
        <taxon>Tylenchomorpha</taxon>
        <taxon>Aphelenchoidea</taxon>
        <taxon>Aphelenchoididae</taxon>
        <taxon>Bursaphelenchus</taxon>
    </lineage>
</organism>
<proteinExistence type="predicted"/>
<dbReference type="WBParaSite" id="BXY_0192700.1">
    <property type="protein sequence ID" value="BXY_0192700.1"/>
    <property type="gene ID" value="BXY_0192700"/>
</dbReference>
<reference evidence="3" key="2">
    <citation type="submission" date="2020-08" db="EMBL/GenBank/DDBJ databases">
        <authorList>
            <person name="Kikuchi T."/>
        </authorList>
    </citation>
    <scope>NUCLEOTIDE SEQUENCE</scope>
    <source>
        <strain evidence="2">Ka4C1</strain>
    </source>
</reference>
<dbReference type="Proteomes" id="UP000582659">
    <property type="component" value="Unassembled WGS sequence"/>
</dbReference>
<dbReference type="EMBL" id="CAJFDI010000004">
    <property type="protein sequence ID" value="CAD5228097.1"/>
    <property type="molecule type" value="Genomic_DNA"/>
</dbReference>
<evidence type="ECO:0000256" key="1">
    <source>
        <dbReference type="SAM" id="SignalP"/>
    </source>
</evidence>
<evidence type="ECO:0000313" key="6">
    <source>
        <dbReference type="WBParaSite" id="BXY_0192700.1"/>
    </source>
</evidence>
<feature type="signal peptide" evidence="1">
    <location>
        <begin position="1"/>
        <end position="18"/>
    </location>
</feature>
<evidence type="ECO:0000313" key="2">
    <source>
        <dbReference type="EMBL" id="CAD5228097.1"/>
    </source>
</evidence>
<dbReference type="OrthoDB" id="10623562at2759"/>
<name>A0A1I7RMJ2_BURXY</name>
<dbReference type="AlphaFoldDB" id="A0A1I7RMJ2"/>